<sequence length="159" mass="18097">MHNVQFLLHIICNRHISPQVHKTSGNNFEEKQEHRICNKINGKIIQMHFCLPSLDYKTLIKSKQGSRSPTLSSISLPPLPLVAIFAIVAFLLSLSQYSNFKTLSSNVGINLQLFVLLTPVILIFFLSSSWITDGRWFSFGSWKRKDSMILNRGSNEYGT</sequence>
<evidence type="ECO:0000313" key="2">
    <source>
        <dbReference type="Proteomes" id="UP001055879"/>
    </source>
</evidence>
<protein>
    <submittedName>
        <fullName evidence="1">Uncharacterized protein</fullName>
    </submittedName>
</protein>
<keyword evidence="2" id="KW-1185">Reference proteome</keyword>
<comment type="caution">
    <text evidence="1">The sequence shown here is derived from an EMBL/GenBank/DDBJ whole genome shotgun (WGS) entry which is preliminary data.</text>
</comment>
<organism evidence="1 2">
    <name type="scientific">Arctium lappa</name>
    <name type="common">Greater burdock</name>
    <name type="synonym">Lappa major</name>
    <dbReference type="NCBI Taxonomy" id="4217"/>
    <lineage>
        <taxon>Eukaryota</taxon>
        <taxon>Viridiplantae</taxon>
        <taxon>Streptophyta</taxon>
        <taxon>Embryophyta</taxon>
        <taxon>Tracheophyta</taxon>
        <taxon>Spermatophyta</taxon>
        <taxon>Magnoliopsida</taxon>
        <taxon>eudicotyledons</taxon>
        <taxon>Gunneridae</taxon>
        <taxon>Pentapetalae</taxon>
        <taxon>asterids</taxon>
        <taxon>campanulids</taxon>
        <taxon>Asterales</taxon>
        <taxon>Asteraceae</taxon>
        <taxon>Carduoideae</taxon>
        <taxon>Cardueae</taxon>
        <taxon>Arctiinae</taxon>
        <taxon>Arctium</taxon>
    </lineage>
</organism>
<accession>A0ACB9CQ04</accession>
<dbReference type="Proteomes" id="UP001055879">
    <property type="component" value="Linkage Group LG04"/>
</dbReference>
<reference evidence="1 2" key="2">
    <citation type="journal article" date="2022" name="Mol. Ecol. Resour.">
        <title>The genomes of chicory, endive, great burdock and yacon provide insights into Asteraceae paleo-polyploidization history and plant inulin production.</title>
        <authorList>
            <person name="Fan W."/>
            <person name="Wang S."/>
            <person name="Wang H."/>
            <person name="Wang A."/>
            <person name="Jiang F."/>
            <person name="Liu H."/>
            <person name="Zhao H."/>
            <person name="Xu D."/>
            <person name="Zhang Y."/>
        </authorList>
    </citation>
    <scope>NUCLEOTIDE SEQUENCE [LARGE SCALE GENOMIC DNA]</scope>
    <source>
        <strain evidence="2">cv. Niubang</strain>
    </source>
</reference>
<proteinExistence type="predicted"/>
<evidence type="ECO:0000313" key="1">
    <source>
        <dbReference type="EMBL" id="KAI3736350.1"/>
    </source>
</evidence>
<gene>
    <name evidence="1" type="ORF">L6452_15889</name>
</gene>
<reference evidence="2" key="1">
    <citation type="journal article" date="2022" name="Mol. Ecol. Resour.">
        <title>The genomes of chicory, endive, great burdock and yacon provide insights into Asteraceae palaeo-polyploidization history and plant inulin production.</title>
        <authorList>
            <person name="Fan W."/>
            <person name="Wang S."/>
            <person name="Wang H."/>
            <person name="Wang A."/>
            <person name="Jiang F."/>
            <person name="Liu H."/>
            <person name="Zhao H."/>
            <person name="Xu D."/>
            <person name="Zhang Y."/>
        </authorList>
    </citation>
    <scope>NUCLEOTIDE SEQUENCE [LARGE SCALE GENOMIC DNA]</scope>
    <source>
        <strain evidence="2">cv. Niubang</strain>
    </source>
</reference>
<name>A0ACB9CQ04_ARCLA</name>
<dbReference type="EMBL" id="CM042050">
    <property type="protein sequence ID" value="KAI3736350.1"/>
    <property type="molecule type" value="Genomic_DNA"/>
</dbReference>